<feature type="transmembrane region" description="Helical" evidence="16">
    <location>
        <begin position="246"/>
        <end position="267"/>
    </location>
</feature>
<evidence type="ECO:0000256" key="7">
    <source>
        <dbReference type="ARBA" id="ARBA00022741"/>
    </source>
</evidence>
<feature type="compositionally biased region" description="Polar residues" evidence="15">
    <location>
        <begin position="25"/>
        <end position="34"/>
    </location>
</feature>
<evidence type="ECO:0000259" key="17">
    <source>
        <dbReference type="SMART" id="SM00831"/>
    </source>
</evidence>
<dbReference type="NCBIfam" id="TIGR01517">
    <property type="entry name" value="ATPase-IIB_Ca"/>
    <property type="match status" value="1"/>
</dbReference>
<feature type="transmembrane region" description="Helical" evidence="16">
    <location>
        <begin position="366"/>
        <end position="395"/>
    </location>
</feature>
<keyword evidence="3" id="KW-0813">Transport</keyword>
<feature type="transmembrane region" description="Helical" evidence="16">
    <location>
        <begin position="279"/>
        <end position="302"/>
    </location>
</feature>
<keyword evidence="14 16" id="KW-0472">Membrane</keyword>
<evidence type="ECO:0000256" key="2">
    <source>
        <dbReference type="ARBA" id="ARBA00012790"/>
    </source>
</evidence>
<keyword evidence="6" id="KW-0479">Metal-binding</keyword>
<sequence>MTMTHDPRQDIHHLQGLTPPEVETSRQTHGSNVMTPPPREPAWRQFLGKFDDPVIRILIIAAAIAISLGIVNGNYVEGIGIIVAIALATTLAFLNEYKANQEFDILNRMNDEVPIKVIRDHSFTTIPKKDIVVGDLVIIELGDEIPADGQLIEAVSLRVNEASLTGESEAVKKLASSELVASAELPDSAYPRDRLLRGTVVTDGHGTFQVTAVGDRTEIGQTAKLVCEITNIDTPLKQQLDRLSRLIGVLGLAIAVLIDIALVVRGIVTGNLNLSLGQWYIVALAVSSLIIILVRVWLPIVYDGLEISGSQATVPEWLEDDHAIGWVKSSLIGLLIFGVGIAIGYGGNFIPRNLSDWIPASAATEFVTYFMIAVAVIVVAVPEGLALSVTLSLAYSMRKMTKQNNLVRRMHACETIGAATVICSDKTGTLTMNKMQVQEINFPSFSNNIPSDLLTEAIAANSTANLEQHENQKSKAIGNPTEAALLLWLEQNQIDYLSERNRFEIKQQLAFTPDRKYMATLGRSPIDNQEIMHIKGAPDIVLGHCYSYLSENGVISLTKETRRLISQELKNCDAGGMRTLGFAYIPQPQLEGDDLNVEDRQDVVWLGFVAIADPVRPEVPEAVRQCRQAGIDIKMITGDSLLTAAQIGSQIGIIDENDTSEAYITGSQLRDMDDELASKTLKKVRVIGRARPQDKQRIVQLLQAQGEVVAVTGDGTNDAAALNQAQVGLAMGSGTFVAKEASDIILLDDSFRSVKQAVLWGRSLYQNIQKFILFQLTINVVACIIALLGPFIGINLPFTVIQLLWVNLIMDTFAALALATEPPTERVMEVPPRNPQDFIISKAMSSSIFTVGAAFLVILVGFLLYIQSDDQVTAYELSLFFTSFVMLQFWNLFNAKCFGSKDSVLSQLWQNPSFLAIAGVIFIGQILIVQFGGSIFRTVPLCLTDWLWIIGGTSLVLWIGESNRAIVRWRKS</sequence>
<dbReference type="InterPro" id="IPR008250">
    <property type="entry name" value="ATPase_P-typ_transduc_dom_A_sf"/>
</dbReference>
<organism evidence="18 19">
    <name type="scientific">Limnospira platensis NIES-46</name>
    <dbReference type="NCBI Taxonomy" id="1236695"/>
    <lineage>
        <taxon>Bacteria</taxon>
        <taxon>Bacillati</taxon>
        <taxon>Cyanobacteriota</taxon>
        <taxon>Cyanophyceae</taxon>
        <taxon>Oscillatoriophycideae</taxon>
        <taxon>Oscillatoriales</taxon>
        <taxon>Sirenicapillariaceae</taxon>
        <taxon>Limnospira</taxon>
    </lineage>
</organism>
<dbReference type="Pfam" id="PF08282">
    <property type="entry name" value="Hydrolase_3"/>
    <property type="match status" value="1"/>
</dbReference>
<protein>
    <recommendedName>
        <fullName evidence="2">P-type Ca(2+) transporter</fullName>
        <ecNumber evidence="2">7.2.2.10</ecNumber>
    </recommendedName>
</protein>
<reference evidence="18 19" key="1">
    <citation type="journal article" date="2019" name="J Genomics">
        <title>The Draft Genome of a Hydrogen-producing Cyanobacterium, Arthrospira platensis NIES-46.</title>
        <authorList>
            <person name="Suzuki S."/>
            <person name="Yamaguchi H."/>
            <person name="Kawachi M."/>
        </authorList>
    </citation>
    <scope>NUCLEOTIDE SEQUENCE [LARGE SCALE GENOMIC DNA]</scope>
    <source>
        <strain evidence="18 19">NIES-46</strain>
    </source>
</reference>
<dbReference type="InterPro" id="IPR044492">
    <property type="entry name" value="P_typ_ATPase_HD_dom"/>
</dbReference>
<evidence type="ECO:0000313" key="19">
    <source>
        <dbReference type="Proteomes" id="UP000326169"/>
    </source>
</evidence>
<dbReference type="InterPro" id="IPR004014">
    <property type="entry name" value="ATPase_P-typ_cation-transptr_N"/>
</dbReference>
<feature type="transmembrane region" description="Helical" evidence="16">
    <location>
        <begin position="54"/>
        <end position="72"/>
    </location>
</feature>
<keyword evidence="9" id="KW-0067">ATP-binding</keyword>
<evidence type="ECO:0000256" key="5">
    <source>
        <dbReference type="ARBA" id="ARBA00022692"/>
    </source>
</evidence>
<dbReference type="Pfam" id="PF00122">
    <property type="entry name" value="E1-E2_ATPase"/>
    <property type="match status" value="1"/>
</dbReference>
<accession>A0A5M3T5J9</accession>
<feature type="compositionally biased region" description="Basic and acidic residues" evidence="15">
    <location>
        <begin position="1"/>
        <end position="13"/>
    </location>
</feature>
<dbReference type="Gene3D" id="1.20.1110.10">
    <property type="entry name" value="Calcium-transporting ATPase, transmembrane domain"/>
    <property type="match status" value="3"/>
</dbReference>
<evidence type="ECO:0000313" key="18">
    <source>
        <dbReference type="EMBL" id="GCE93882.1"/>
    </source>
</evidence>
<dbReference type="NCBIfam" id="TIGR01494">
    <property type="entry name" value="ATPase_P-type"/>
    <property type="match status" value="2"/>
</dbReference>
<evidence type="ECO:0000256" key="9">
    <source>
        <dbReference type="ARBA" id="ARBA00022840"/>
    </source>
</evidence>
<keyword evidence="8" id="KW-0106">Calcium</keyword>
<gene>
    <name evidence="18" type="ORF">NIES46_19340</name>
</gene>
<feature type="transmembrane region" description="Helical" evidence="16">
    <location>
        <begin position="914"/>
        <end position="932"/>
    </location>
</feature>
<feature type="region of interest" description="Disordered" evidence="15">
    <location>
        <begin position="1"/>
        <end position="39"/>
    </location>
</feature>
<dbReference type="PANTHER" id="PTHR24093">
    <property type="entry name" value="CATION TRANSPORTING ATPASE"/>
    <property type="match status" value="1"/>
</dbReference>
<feature type="transmembrane region" description="Helical" evidence="16">
    <location>
        <begin position="872"/>
        <end position="893"/>
    </location>
</feature>
<evidence type="ECO:0000256" key="16">
    <source>
        <dbReference type="SAM" id="Phobius"/>
    </source>
</evidence>
<feature type="transmembrane region" description="Helical" evidence="16">
    <location>
        <begin position="78"/>
        <end position="94"/>
    </location>
</feature>
<dbReference type="SUPFAM" id="SSF81665">
    <property type="entry name" value="Calcium ATPase, transmembrane domain M"/>
    <property type="match status" value="2"/>
</dbReference>
<proteinExistence type="predicted"/>
<dbReference type="PROSITE" id="PS00154">
    <property type="entry name" value="ATPASE_E1_E2"/>
    <property type="match status" value="1"/>
</dbReference>
<evidence type="ECO:0000256" key="4">
    <source>
        <dbReference type="ARBA" id="ARBA00022568"/>
    </source>
</evidence>
<dbReference type="Gene3D" id="3.40.1110.10">
    <property type="entry name" value="Calcium-transporting ATPase, cytoplasmic domain N"/>
    <property type="match status" value="1"/>
</dbReference>
<dbReference type="InterPro" id="IPR059000">
    <property type="entry name" value="ATPase_P-type_domA"/>
</dbReference>
<dbReference type="SUPFAM" id="SSF56784">
    <property type="entry name" value="HAD-like"/>
    <property type="match status" value="1"/>
</dbReference>
<evidence type="ECO:0000256" key="13">
    <source>
        <dbReference type="ARBA" id="ARBA00023065"/>
    </source>
</evidence>
<dbReference type="Proteomes" id="UP000326169">
    <property type="component" value="Unassembled WGS sequence"/>
</dbReference>
<comment type="subcellular location">
    <subcellularLocation>
        <location evidence="1">Endomembrane system</location>
        <topology evidence="1">Multi-pass membrane protein</topology>
    </subcellularLocation>
</comment>
<evidence type="ECO:0000256" key="15">
    <source>
        <dbReference type="SAM" id="MobiDB-lite"/>
    </source>
</evidence>
<dbReference type="SFLD" id="SFLDF00027">
    <property type="entry name" value="p-type_atpase"/>
    <property type="match status" value="1"/>
</dbReference>
<keyword evidence="11" id="KW-1278">Translocase</keyword>
<keyword evidence="5 16" id="KW-0812">Transmembrane</keyword>
<feature type="transmembrane region" description="Helical" evidence="16">
    <location>
        <begin position="771"/>
        <end position="794"/>
    </location>
</feature>
<comment type="caution">
    <text evidence="18">The sequence shown here is derived from an EMBL/GenBank/DDBJ whole genome shotgun (WGS) entry which is preliminary data.</text>
</comment>
<dbReference type="InterPro" id="IPR006068">
    <property type="entry name" value="ATPase_P-typ_cation-transptr_C"/>
</dbReference>
<evidence type="ECO:0000256" key="12">
    <source>
        <dbReference type="ARBA" id="ARBA00022989"/>
    </source>
</evidence>
<evidence type="ECO:0000256" key="3">
    <source>
        <dbReference type="ARBA" id="ARBA00022448"/>
    </source>
</evidence>
<evidence type="ECO:0000256" key="6">
    <source>
        <dbReference type="ARBA" id="ARBA00022723"/>
    </source>
</evidence>
<keyword evidence="12 16" id="KW-1133">Transmembrane helix</keyword>
<dbReference type="InterPro" id="IPR001757">
    <property type="entry name" value="P_typ_ATPase"/>
</dbReference>
<dbReference type="Pfam" id="PF00690">
    <property type="entry name" value="Cation_ATPase_N"/>
    <property type="match status" value="1"/>
</dbReference>
<dbReference type="SUPFAM" id="SSF81653">
    <property type="entry name" value="Calcium ATPase, transduction domain A"/>
    <property type="match status" value="1"/>
</dbReference>
<dbReference type="SMART" id="SM00831">
    <property type="entry name" value="Cation_ATPase_N"/>
    <property type="match status" value="1"/>
</dbReference>
<keyword evidence="13" id="KW-0406">Ion transport</keyword>
<evidence type="ECO:0000256" key="14">
    <source>
        <dbReference type="ARBA" id="ARBA00023136"/>
    </source>
</evidence>
<feature type="transmembrane region" description="Helical" evidence="16">
    <location>
        <begin position="800"/>
        <end position="819"/>
    </location>
</feature>
<dbReference type="PRINTS" id="PR00120">
    <property type="entry name" value="HATPASE"/>
</dbReference>
<feature type="transmembrane region" description="Helical" evidence="16">
    <location>
        <begin position="839"/>
        <end position="866"/>
    </location>
</feature>
<dbReference type="InterPro" id="IPR006408">
    <property type="entry name" value="P-type_ATPase_IIB"/>
</dbReference>
<feature type="transmembrane region" description="Helical" evidence="16">
    <location>
        <begin position="938"/>
        <end position="960"/>
    </location>
</feature>
<dbReference type="Pfam" id="PF13246">
    <property type="entry name" value="Cation_ATPase"/>
    <property type="match status" value="1"/>
</dbReference>
<keyword evidence="4" id="KW-0109">Calcium transport</keyword>
<keyword evidence="7" id="KW-0547">Nucleotide-binding</keyword>
<dbReference type="SFLD" id="SFLDS00003">
    <property type="entry name" value="Haloacid_Dehalogenase"/>
    <property type="match status" value="1"/>
</dbReference>
<feature type="domain" description="Cation-transporting P-type ATPase N-terminal" evidence="17">
    <location>
        <begin position="1"/>
        <end position="70"/>
    </location>
</feature>
<dbReference type="InterPro" id="IPR023214">
    <property type="entry name" value="HAD_sf"/>
</dbReference>
<keyword evidence="10" id="KW-0460">Magnesium</keyword>
<evidence type="ECO:0000256" key="8">
    <source>
        <dbReference type="ARBA" id="ARBA00022837"/>
    </source>
</evidence>
<dbReference type="EMBL" id="BIMW01000081">
    <property type="protein sequence ID" value="GCE93882.1"/>
    <property type="molecule type" value="Genomic_DNA"/>
</dbReference>
<evidence type="ECO:0000256" key="11">
    <source>
        <dbReference type="ARBA" id="ARBA00022967"/>
    </source>
</evidence>
<dbReference type="Pfam" id="PF00689">
    <property type="entry name" value="Cation_ATPase_C"/>
    <property type="match status" value="1"/>
</dbReference>
<dbReference type="PRINTS" id="PR00119">
    <property type="entry name" value="CATATPASE"/>
</dbReference>
<evidence type="ECO:0000256" key="1">
    <source>
        <dbReference type="ARBA" id="ARBA00004127"/>
    </source>
</evidence>
<dbReference type="Gene3D" id="3.40.50.1000">
    <property type="entry name" value="HAD superfamily/HAD-like"/>
    <property type="match status" value="1"/>
</dbReference>
<dbReference type="RefSeq" id="WP_006620054.1">
    <property type="nucleotide sequence ID" value="NZ_BIMW01000081.1"/>
</dbReference>
<feature type="transmembrane region" description="Helical" evidence="16">
    <location>
        <begin position="323"/>
        <end position="346"/>
    </location>
</feature>
<name>A0A5M3T5J9_LIMPL</name>
<dbReference type="GeneID" id="301682789"/>
<dbReference type="InterPro" id="IPR018303">
    <property type="entry name" value="ATPase_P-typ_P_site"/>
</dbReference>
<dbReference type="EC" id="7.2.2.10" evidence="2"/>
<evidence type="ECO:0000256" key="10">
    <source>
        <dbReference type="ARBA" id="ARBA00022842"/>
    </source>
</evidence>
<dbReference type="InterPro" id="IPR023299">
    <property type="entry name" value="ATPase_P-typ_cyto_dom_N"/>
</dbReference>
<dbReference type="SFLD" id="SFLDG00002">
    <property type="entry name" value="C1.7:_P-type_atpase_like"/>
    <property type="match status" value="1"/>
</dbReference>
<keyword evidence="19" id="KW-1185">Reference proteome</keyword>
<dbReference type="PANTHER" id="PTHR24093:SF369">
    <property type="entry name" value="CALCIUM-TRANSPORTING ATPASE"/>
    <property type="match status" value="1"/>
</dbReference>
<dbReference type="Gene3D" id="2.70.150.10">
    <property type="entry name" value="Calcium-transporting ATPase, cytoplasmic transduction domain A"/>
    <property type="match status" value="1"/>
</dbReference>
<dbReference type="InterPro" id="IPR023298">
    <property type="entry name" value="ATPase_P-typ_TM_dom_sf"/>
</dbReference>
<dbReference type="InterPro" id="IPR036412">
    <property type="entry name" value="HAD-like_sf"/>
</dbReference>